<evidence type="ECO:0000256" key="1">
    <source>
        <dbReference type="ARBA" id="ARBA00022801"/>
    </source>
</evidence>
<dbReference type="InterPro" id="IPR050789">
    <property type="entry name" value="Diverse_Enzym_Activities"/>
</dbReference>
<gene>
    <name evidence="3" type="ORF">BJ997_003849</name>
</gene>
<evidence type="ECO:0000259" key="2">
    <source>
        <dbReference type="Pfam" id="PF00144"/>
    </source>
</evidence>
<dbReference type="Proteomes" id="UP000561726">
    <property type="component" value="Unassembled WGS sequence"/>
</dbReference>
<evidence type="ECO:0000313" key="4">
    <source>
        <dbReference type="Proteomes" id="UP000561726"/>
    </source>
</evidence>
<dbReference type="InterPro" id="IPR001466">
    <property type="entry name" value="Beta-lactam-related"/>
</dbReference>
<evidence type="ECO:0000313" key="3">
    <source>
        <dbReference type="EMBL" id="MBB5643301.1"/>
    </source>
</evidence>
<name>A0A7W8ZZX8_9MICO</name>
<dbReference type="InterPro" id="IPR012338">
    <property type="entry name" value="Beta-lactam/transpept-like"/>
</dbReference>
<comment type="caution">
    <text evidence="3">The sequence shown here is derived from an EMBL/GenBank/DDBJ whole genome shotgun (WGS) entry which is preliminary data.</text>
</comment>
<feature type="domain" description="Beta-lactamase-related" evidence="2">
    <location>
        <begin position="12"/>
        <end position="340"/>
    </location>
</feature>
<protein>
    <submittedName>
        <fullName evidence="3">CubicO group peptidase (Beta-lactamase class C family)</fullName>
    </submittedName>
</protein>
<dbReference type="Gene3D" id="3.40.710.10">
    <property type="entry name" value="DD-peptidase/beta-lactamase superfamily"/>
    <property type="match status" value="1"/>
</dbReference>
<accession>A0A7W8ZZX8</accession>
<dbReference type="SUPFAM" id="SSF56601">
    <property type="entry name" value="beta-lactamase/transpeptidase-like"/>
    <property type="match status" value="1"/>
</dbReference>
<organism evidence="3 4">
    <name type="scientific">Cryobacterium roopkundense</name>
    <dbReference type="NCBI Taxonomy" id="1001240"/>
    <lineage>
        <taxon>Bacteria</taxon>
        <taxon>Bacillati</taxon>
        <taxon>Actinomycetota</taxon>
        <taxon>Actinomycetes</taxon>
        <taxon>Micrococcales</taxon>
        <taxon>Microbacteriaceae</taxon>
        <taxon>Cryobacterium</taxon>
    </lineage>
</organism>
<dbReference type="Pfam" id="PF00144">
    <property type="entry name" value="Beta-lactamase"/>
    <property type="match status" value="1"/>
</dbReference>
<dbReference type="GO" id="GO:0016787">
    <property type="term" value="F:hydrolase activity"/>
    <property type="evidence" value="ECO:0007669"/>
    <property type="project" value="UniProtKB-KW"/>
</dbReference>
<dbReference type="OrthoDB" id="9809635at2"/>
<dbReference type="RefSeq" id="WP_035838702.1">
    <property type="nucleotide sequence ID" value="NZ_JACHBQ010000001.1"/>
</dbReference>
<dbReference type="PANTHER" id="PTHR43283">
    <property type="entry name" value="BETA-LACTAMASE-RELATED"/>
    <property type="match status" value="1"/>
</dbReference>
<dbReference type="PANTHER" id="PTHR43283:SF11">
    <property type="entry name" value="BETA-LACTAMASE-RELATED DOMAIN-CONTAINING PROTEIN"/>
    <property type="match status" value="1"/>
</dbReference>
<dbReference type="AlphaFoldDB" id="A0A7W8ZZX8"/>
<proteinExistence type="predicted"/>
<dbReference type="EMBL" id="JACHBQ010000001">
    <property type="protein sequence ID" value="MBB5643301.1"/>
    <property type="molecule type" value="Genomic_DNA"/>
</dbReference>
<sequence>MTLRARLEGLLTAAVAAGVTPSASCAVWRDGAGGAAVVVGDAVRFGPNGRELEPAERTPAHSGTRYDLASVTKVVTAVTALTLVRDGLLALDVSVAEWLPAYRSDDKRAVTLRHLLSHTAGLPPTWGGWKRPPPGGRPGLVADLLGTRLVSAPGTAFGYSCVGYNTVMALAEAVTGQSWADLVVGRVLGAGSGLGFHPDVGDCAATEYQPELGRGMVRGIVHDESAWSLGGVAGNAGLFGTAEALLAFGERMRAGLPGVLAAELEQELWTDQLPRLLPPGVTGAGYGQGLGLRIGQQPWMGRPEARGHNGFTGTSLLMDRERGLSIVLLTNRVHPSRSHSDVVGLRAAVSNAVYDAG</sequence>
<reference evidence="3 4" key="1">
    <citation type="submission" date="2020-08" db="EMBL/GenBank/DDBJ databases">
        <title>Sequencing the genomes of 1000 actinobacteria strains.</title>
        <authorList>
            <person name="Klenk H.-P."/>
        </authorList>
    </citation>
    <scope>NUCLEOTIDE SEQUENCE [LARGE SCALE GENOMIC DNA]</scope>
    <source>
        <strain evidence="3 4">DSM 21065</strain>
    </source>
</reference>
<keyword evidence="1" id="KW-0378">Hydrolase</keyword>